<keyword evidence="2" id="KW-0812">Transmembrane</keyword>
<gene>
    <name evidence="3" type="ORF">DWV05_00730</name>
</gene>
<evidence type="ECO:0000256" key="1">
    <source>
        <dbReference type="SAM" id="Coils"/>
    </source>
</evidence>
<evidence type="ECO:0000256" key="2">
    <source>
        <dbReference type="SAM" id="Phobius"/>
    </source>
</evidence>
<keyword evidence="4" id="KW-1185">Reference proteome</keyword>
<organism evidence="3 4">
    <name type="scientific">Weissella thailandensis</name>
    <dbReference type="NCBI Taxonomy" id="89061"/>
    <lineage>
        <taxon>Bacteria</taxon>
        <taxon>Bacillati</taxon>
        <taxon>Bacillota</taxon>
        <taxon>Bacilli</taxon>
        <taxon>Lactobacillales</taxon>
        <taxon>Lactobacillaceae</taxon>
        <taxon>Weissella</taxon>
    </lineage>
</organism>
<keyword evidence="2" id="KW-0472">Membrane</keyword>
<keyword evidence="1" id="KW-0175">Coiled coil</keyword>
<comment type="caution">
    <text evidence="3">The sequence shown here is derived from an EMBL/GenBank/DDBJ whole genome shotgun (WGS) entry which is preliminary data.</text>
</comment>
<evidence type="ECO:0000313" key="4">
    <source>
        <dbReference type="Proteomes" id="UP000254492"/>
    </source>
</evidence>
<reference evidence="3 4" key="1">
    <citation type="submission" date="2018-07" db="EMBL/GenBank/DDBJ databases">
        <title>Genome-based reclassification of Weissella jogaejeotgali as Weissella thailandensis.</title>
        <authorList>
            <person name="Chun J."/>
            <person name="Kim B.-Y."/>
            <person name="Kwak M.-J."/>
        </authorList>
    </citation>
    <scope>NUCLEOTIDE SEQUENCE [LARGE SCALE GENOMIC DNA]</scope>
    <source>
        <strain evidence="3 4">KCTC 3751</strain>
    </source>
</reference>
<protein>
    <recommendedName>
        <fullName evidence="5">Holin</fullName>
    </recommendedName>
</protein>
<feature type="coiled-coil region" evidence="1">
    <location>
        <begin position="35"/>
        <end position="62"/>
    </location>
</feature>
<sequence>MKGFMPHDLVGWLTTLGSISGAVWVVIKFTFVKSFNQLNDTIKELQNTIGSVDQRLDDLDKRTLRLEDWREYHSKKDDK</sequence>
<dbReference type="Proteomes" id="UP000254492">
    <property type="component" value="Unassembled WGS sequence"/>
</dbReference>
<dbReference type="EMBL" id="QRAY01000001">
    <property type="protein sequence ID" value="RDS60461.1"/>
    <property type="molecule type" value="Genomic_DNA"/>
</dbReference>
<feature type="transmembrane region" description="Helical" evidence="2">
    <location>
        <begin position="12"/>
        <end position="31"/>
    </location>
</feature>
<evidence type="ECO:0000313" key="3">
    <source>
        <dbReference type="EMBL" id="RDS60461.1"/>
    </source>
</evidence>
<accession>A0ABX9IAY8</accession>
<proteinExistence type="predicted"/>
<keyword evidence="2" id="KW-1133">Transmembrane helix</keyword>
<evidence type="ECO:0008006" key="5">
    <source>
        <dbReference type="Google" id="ProtNLM"/>
    </source>
</evidence>
<name>A0ABX9IAY8_9LACO</name>